<dbReference type="PROSITE" id="PS00870">
    <property type="entry name" value="CLPAB_1"/>
    <property type="match status" value="1"/>
</dbReference>
<accession>A0A7X3KBA8</accession>
<evidence type="ECO:0000256" key="1">
    <source>
        <dbReference type="ARBA" id="ARBA00022737"/>
    </source>
</evidence>
<evidence type="ECO:0000256" key="5">
    <source>
        <dbReference type="ARBA" id="ARBA00025613"/>
    </source>
</evidence>
<dbReference type="GO" id="GO:0005524">
    <property type="term" value="F:ATP binding"/>
    <property type="evidence" value="ECO:0007669"/>
    <property type="project" value="UniProtKB-KW"/>
</dbReference>
<proteinExistence type="predicted"/>
<dbReference type="EMBL" id="WSRS01000008">
    <property type="protein sequence ID" value="MVX58375.1"/>
    <property type="molecule type" value="Genomic_DNA"/>
</dbReference>
<feature type="domain" description="Clp ATPase C-terminal" evidence="7">
    <location>
        <begin position="496"/>
        <end position="587"/>
    </location>
</feature>
<organism evidence="8 9">
    <name type="scientific">Streptococcus danieliae</name>
    <dbReference type="NCBI Taxonomy" id="747656"/>
    <lineage>
        <taxon>Bacteria</taxon>
        <taxon>Bacillati</taxon>
        <taxon>Bacillota</taxon>
        <taxon>Bacilli</taxon>
        <taxon>Lactobacillales</taxon>
        <taxon>Streptococcaceae</taxon>
        <taxon>Streptococcus</taxon>
    </lineage>
</organism>
<dbReference type="Pfam" id="PF07724">
    <property type="entry name" value="AAA_2"/>
    <property type="match status" value="1"/>
</dbReference>
<dbReference type="CDD" id="cd00009">
    <property type="entry name" value="AAA"/>
    <property type="match status" value="1"/>
</dbReference>
<name>A0A7X3KBA8_9STRE</name>
<dbReference type="GO" id="GO:0005737">
    <property type="term" value="C:cytoplasm"/>
    <property type="evidence" value="ECO:0007669"/>
    <property type="project" value="TreeGrafter"/>
</dbReference>
<feature type="domain" description="AAA+ ATPase" evidence="6">
    <location>
        <begin position="322"/>
        <end position="493"/>
    </location>
</feature>
<evidence type="ECO:0000256" key="4">
    <source>
        <dbReference type="ARBA" id="ARBA00023186"/>
    </source>
</evidence>
<dbReference type="AlphaFoldDB" id="A0A7X3KBA8"/>
<dbReference type="InterPro" id="IPR003959">
    <property type="entry name" value="ATPase_AAA_core"/>
</dbReference>
<dbReference type="PANTHER" id="PTHR11638">
    <property type="entry name" value="ATP-DEPENDENT CLP PROTEASE"/>
    <property type="match status" value="1"/>
</dbReference>
<dbReference type="InterPro" id="IPR019489">
    <property type="entry name" value="Clp_ATPase_C"/>
</dbReference>
<keyword evidence="1" id="KW-0677">Repeat</keyword>
<dbReference type="PANTHER" id="PTHR11638:SF18">
    <property type="entry name" value="HEAT SHOCK PROTEIN 104"/>
    <property type="match status" value="1"/>
</dbReference>
<dbReference type="GO" id="GO:0016887">
    <property type="term" value="F:ATP hydrolysis activity"/>
    <property type="evidence" value="ECO:0007669"/>
    <property type="project" value="InterPro"/>
</dbReference>
<evidence type="ECO:0000259" key="6">
    <source>
        <dbReference type="SMART" id="SM00382"/>
    </source>
</evidence>
<reference evidence="8 9" key="1">
    <citation type="submission" date="2019-12" db="EMBL/GenBank/DDBJ databases">
        <title>Microbes associate with the intestines of laboratory mice.</title>
        <authorList>
            <person name="Navarre W."/>
            <person name="Wong E."/>
        </authorList>
    </citation>
    <scope>NUCLEOTIDE SEQUENCE [LARGE SCALE GENOMIC DNA]</scope>
    <source>
        <strain evidence="8 9">NM51_B2-22</strain>
    </source>
</reference>
<dbReference type="InterPro" id="IPR018368">
    <property type="entry name" value="ClpA/B_CS1"/>
</dbReference>
<dbReference type="InterPro" id="IPR027417">
    <property type="entry name" value="P-loop_NTPase"/>
</dbReference>
<keyword evidence="3" id="KW-0067">ATP-binding</keyword>
<protein>
    <submittedName>
        <fullName evidence="8">AAA domain-containing protein</fullName>
    </submittedName>
</protein>
<evidence type="ECO:0000256" key="3">
    <source>
        <dbReference type="ARBA" id="ARBA00022840"/>
    </source>
</evidence>
<sequence length="611" mass="68678">MKQVTPFLEKYTDNLSQKVAKKSEDYQVYGREKEIRAVQISLLRRSKNNPILVGEAGVGKTAIVEGLALAILKGEVAPRLRNLTVRSLELSSLMSEADGGFIVKFKKIIEEMIETRGENLLFIDELHTIVGAGGQEGQALDAGNVIKPALARGDIQLIGATTLDEFHEYVETDRALERRMQPVMVAEPTIPQAIEILKQAKFIYENFHQVKISDEAVRQAVVLSVRYLTDRFLPDKAFDLIDEAATIASAENLNLITDREIAQVIKDKTGIPVTTILKADRERLAGLKTKIMERVKGQDEAVDTVINAVTIAQAGLQDENKPISSFLFLGSTGVGKTELAKALAEGLFDDEAAMIRFDMSEYKQKEDVTKLIGDRKTGTKGLLTEGVKRKPYCVLLIDEIEKANGEVVDLFLQVLDDGRLTDSSGRLVSFKNTIVVITTNIGAQKIIKQYELKGSFKDLTVRDRKQFEKSMGTELRTEFRPEFLNRIEHKLIFNMLDEMVGKEIIVKNLQKMKERMANKQLLFAYSPELVDYLSDVGTDVENGARPLERIIKQKILAPIAKMSLDLEDNGLAHRIYAWIDGEAPDEYHRIDQREIRFDIQSDDLFLNESVM</sequence>
<dbReference type="OrthoDB" id="2144783at2"/>
<dbReference type="CDD" id="cd19499">
    <property type="entry name" value="RecA-like_ClpB_Hsp104-like"/>
    <property type="match status" value="1"/>
</dbReference>
<evidence type="ECO:0000313" key="9">
    <source>
        <dbReference type="Proteomes" id="UP000461595"/>
    </source>
</evidence>
<dbReference type="InterPro" id="IPR001270">
    <property type="entry name" value="ClpA/B"/>
</dbReference>
<feature type="domain" description="AAA+ ATPase" evidence="6">
    <location>
        <begin position="46"/>
        <end position="191"/>
    </location>
</feature>
<dbReference type="InterPro" id="IPR050130">
    <property type="entry name" value="ClpA_ClpB"/>
</dbReference>
<keyword evidence="2" id="KW-0547">Nucleotide-binding</keyword>
<dbReference type="Gene3D" id="3.40.50.300">
    <property type="entry name" value="P-loop containing nucleotide triphosphate hydrolases"/>
    <property type="match status" value="2"/>
</dbReference>
<evidence type="ECO:0000256" key="2">
    <source>
        <dbReference type="ARBA" id="ARBA00022741"/>
    </source>
</evidence>
<dbReference type="SUPFAM" id="SSF52540">
    <property type="entry name" value="P-loop containing nucleoside triphosphate hydrolases"/>
    <property type="match status" value="2"/>
</dbReference>
<dbReference type="InterPro" id="IPR003593">
    <property type="entry name" value="AAA+_ATPase"/>
</dbReference>
<evidence type="ECO:0000259" key="7">
    <source>
        <dbReference type="SMART" id="SM01086"/>
    </source>
</evidence>
<evidence type="ECO:0000313" key="8">
    <source>
        <dbReference type="EMBL" id="MVX58375.1"/>
    </source>
</evidence>
<keyword evidence="4" id="KW-0143">Chaperone</keyword>
<dbReference type="PRINTS" id="PR00300">
    <property type="entry name" value="CLPPROTEASEA"/>
</dbReference>
<dbReference type="Proteomes" id="UP000461595">
    <property type="component" value="Unassembled WGS sequence"/>
</dbReference>
<dbReference type="SMART" id="SM01086">
    <property type="entry name" value="ClpB_D2-small"/>
    <property type="match status" value="1"/>
</dbReference>
<dbReference type="RefSeq" id="WP_160332200.1">
    <property type="nucleotide sequence ID" value="NZ_WSRS01000008.1"/>
</dbReference>
<dbReference type="SMART" id="SM00382">
    <property type="entry name" value="AAA"/>
    <property type="match status" value="2"/>
</dbReference>
<comment type="caution">
    <text evidence="8">The sequence shown here is derived from an EMBL/GenBank/DDBJ whole genome shotgun (WGS) entry which is preliminary data.</text>
</comment>
<gene>
    <name evidence="8" type="ORF">E5983_01745</name>
</gene>
<dbReference type="Pfam" id="PF17871">
    <property type="entry name" value="AAA_lid_9"/>
    <property type="match status" value="1"/>
</dbReference>
<dbReference type="Pfam" id="PF00004">
    <property type="entry name" value="AAA"/>
    <property type="match status" value="1"/>
</dbReference>
<dbReference type="Gene3D" id="1.10.8.60">
    <property type="match status" value="2"/>
</dbReference>
<dbReference type="Pfam" id="PF10431">
    <property type="entry name" value="ClpB_D2-small"/>
    <property type="match status" value="1"/>
</dbReference>
<dbReference type="InterPro" id="IPR041546">
    <property type="entry name" value="ClpA/ClpB_AAA_lid"/>
</dbReference>
<dbReference type="GO" id="GO:0034605">
    <property type="term" value="P:cellular response to heat"/>
    <property type="evidence" value="ECO:0007669"/>
    <property type="project" value="TreeGrafter"/>
</dbReference>
<comment type="function">
    <text evidence="5">Part of a stress-induced multi-chaperone system, it is involved in the recovery of the cell from heat-induced damage, in cooperation with DnaK, DnaJ and GrpE. Acts before DnaK, in the processing of protein aggregates. Protein binding stimulates the ATPase activity; ATP hydrolysis unfolds the denatured protein aggregates, which probably helps expose new hydrophobic binding sites on the surface of ClpB-bound aggregates, contributing to the solubilization and refolding of denatured protein aggregates by DnaK.</text>
</comment>